<dbReference type="PIRSF" id="PIRSF003113">
    <property type="entry name" value="BolA"/>
    <property type="match status" value="1"/>
</dbReference>
<dbReference type="Proteomes" id="UP000672097">
    <property type="component" value="Unassembled WGS sequence"/>
</dbReference>
<dbReference type="SUPFAM" id="SSF82657">
    <property type="entry name" value="BolA-like"/>
    <property type="match status" value="1"/>
</dbReference>
<name>A0ABS5E1L5_9BURK</name>
<dbReference type="InterPro" id="IPR036065">
    <property type="entry name" value="BolA-like_sf"/>
</dbReference>
<keyword evidence="3" id="KW-1185">Reference proteome</keyword>
<dbReference type="RefSeq" id="WP_210810780.1">
    <property type="nucleotide sequence ID" value="NZ_JAGQDG010000007.1"/>
</dbReference>
<accession>A0ABS5E1L5</accession>
<organism evidence="2 3">
    <name type="scientific">Ideonella paludis</name>
    <dbReference type="NCBI Taxonomy" id="1233411"/>
    <lineage>
        <taxon>Bacteria</taxon>
        <taxon>Pseudomonadati</taxon>
        <taxon>Pseudomonadota</taxon>
        <taxon>Betaproteobacteria</taxon>
        <taxon>Burkholderiales</taxon>
        <taxon>Sphaerotilaceae</taxon>
        <taxon>Ideonella</taxon>
    </lineage>
</organism>
<comment type="similarity">
    <text evidence="1">Belongs to the BolA/IbaG family.</text>
</comment>
<dbReference type="EMBL" id="JAGQDG010000007">
    <property type="protein sequence ID" value="MBQ0937288.1"/>
    <property type="molecule type" value="Genomic_DNA"/>
</dbReference>
<evidence type="ECO:0000313" key="3">
    <source>
        <dbReference type="Proteomes" id="UP000672097"/>
    </source>
</evidence>
<dbReference type="Gene3D" id="3.30.300.90">
    <property type="entry name" value="BolA-like"/>
    <property type="match status" value="1"/>
</dbReference>
<protein>
    <submittedName>
        <fullName evidence="2">BolA family transcriptional regulator</fullName>
    </submittedName>
</protein>
<comment type="caution">
    <text evidence="2">The sequence shown here is derived from an EMBL/GenBank/DDBJ whole genome shotgun (WGS) entry which is preliminary data.</text>
</comment>
<gene>
    <name evidence="2" type="ORF">KAK11_18325</name>
</gene>
<sequence length="93" mass="9805">MSAPRVQASAVEAALNAALAPVRLEVSDDSAAHAGHAGAREGSHFSVVVVSPLFEGKRLLERHRLVYDALRLLVPQGIHALAIQARAPSELGH</sequence>
<proteinExistence type="inferred from homology"/>
<dbReference type="Pfam" id="PF01722">
    <property type="entry name" value="BolA"/>
    <property type="match status" value="1"/>
</dbReference>
<evidence type="ECO:0000256" key="1">
    <source>
        <dbReference type="RuleBase" id="RU003860"/>
    </source>
</evidence>
<reference evidence="2 3" key="1">
    <citation type="submission" date="2021-04" db="EMBL/GenBank/DDBJ databases">
        <title>The genome sequence of type strain Ideonella paludis KCTC 32238.</title>
        <authorList>
            <person name="Liu Y."/>
        </authorList>
    </citation>
    <scope>NUCLEOTIDE SEQUENCE [LARGE SCALE GENOMIC DNA]</scope>
    <source>
        <strain evidence="2 3">KCTC 32238</strain>
    </source>
</reference>
<dbReference type="InterPro" id="IPR002634">
    <property type="entry name" value="BolA"/>
</dbReference>
<dbReference type="PANTHER" id="PTHR46230:SF7">
    <property type="entry name" value="BOLA-LIKE PROTEIN 1"/>
    <property type="match status" value="1"/>
</dbReference>
<evidence type="ECO:0000313" key="2">
    <source>
        <dbReference type="EMBL" id="MBQ0937288.1"/>
    </source>
</evidence>
<dbReference type="PANTHER" id="PTHR46230">
    <property type="match status" value="1"/>
</dbReference>